<keyword evidence="3" id="KW-1185">Reference proteome</keyword>
<gene>
    <name evidence="2" type="ORF">G4D72_12870</name>
</gene>
<sequence>MKSFWVLLLFVWSFQQNVELEKIDSKLFDKINSIRVENKCSKLKVDVNLNQAASNQAEYIASKEVLDHVQNENPKTKKLIDRVNFFCKSEYSKVAENLLFTTISMQTIDSDLLAEKMKLLWVKSSNHFKNIKNTEYNYTGFGFALNKSKTKIYVVQVFGKK</sequence>
<protein>
    <submittedName>
        <fullName evidence="2">CAP domain-containing protein</fullName>
    </submittedName>
</protein>
<accession>A0ABX0IBD0</accession>
<evidence type="ECO:0000313" key="2">
    <source>
        <dbReference type="EMBL" id="NHM02997.1"/>
    </source>
</evidence>
<proteinExistence type="predicted"/>
<dbReference type="RefSeq" id="WP_166078139.1">
    <property type="nucleotide sequence ID" value="NZ_JAAJBT010000011.1"/>
</dbReference>
<evidence type="ECO:0000313" key="3">
    <source>
        <dbReference type="Proteomes" id="UP000800984"/>
    </source>
</evidence>
<comment type="caution">
    <text evidence="2">The sequence shown here is derived from an EMBL/GenBank/DDBJ whole genome shotgun (WGS) entry which is preliminary data.</text>
</comment>
<reference evidence="2 3" key="1">
    <citation type="submission" date="2020-02" db="EMBL/GenBank/DDBJ databases">
        <authorList>
            <person name="Chen W.-M."/>
        </authorList>
    </citation>
    <scope>NUCLEOTIDE SEQUENCE [LARGE SCALE GENOMIC DNA]</scope>
    <source>
        <strain evidence="2 3">KDG-16</strain>
    </source>
</reference>
<dbReference type="InterPro" id="IPR014044">
    <property type="entry name" value="CAP_dom"/>
</dbReference>
<dbReference type="InterPro" id="IPR035940">
    <property type="entry name" value="CAP_sf"/>
</dbReference>
<dbReference type="CDD" id="cd05379">
    <property type="entry name" value="CAP_bacterial"/>
    <property type="match status" value="1"/>
</dbReference>
<name>A0ABX0IBD0_9FLAO</name>
<dbReference type="Pfam" id="PF00188">
    <property type="entry name" value="CAP"/>
    <property type="match status" value="1"/>
</dbReference>
<organism evidence="2 3">
    <name type="scientific">Flavobacterium difficile</name>
    <dbReference type="NCBI Taxonomy" id="2709659"/>
    <lineage>
        <taxon>Bacteria</taxon>
        <taxon>Pseudomonadati</taxon>
        <taxon>Bacteroidota</taxon>
        <taxon>Flavobacteriia</taxon>
        <taxon>Flavobacteriales</taxon>
        <taxon>Flavobacteriaceae</taxon>
        <taxon>Flavobacterium</taxon>
    </lineage>
</organism>
<dbReference type="PANTHER" id="PTHR31157:SF1">
    <property type="entry name" value="SCP DOMAIN-CONTAINING PROTEIN"/>
    <property type="match status" value="1"/>
</dbReference>
<evidence type="ECO:0000259" key="1">
    <source>
        <dbReference type="Pfam" id="PF00188"/>
    </source>
</evidence>
<feature type="domain" description="SCP" evidence="1">
    <location>
        <begin position="29"/>
        <end position="158"/>
    </location>
</feature>
<dbReference type="Proteomes" id="UP000800984">
    <property type="component" value="Unassembled WGS sequence"/>
</dbReference>
<dbReference type="EMBL" id="JAAJBT010000011">
    <property type="protein sequence ID" value="NHM02997.1"/>
    <property type="molecule type" value="Genomic_DNA"/>
</dbReference>
<dbReference type="PANTHER" id="PTHR31157">
    <property type="entry name" value="SCP DOMAIN-CONTAINING PROTEIN"/>
    <property type="match status" value="1"/>
</dbReference>
<dbReference type="SUPFAM" id="SSF55797">
    <property type="entry name" value="PR-1-like"/>
    <property type="match status" value="1"/>
</dbReference>
<dbReference type="Gene3D" id="3.40.33.10">
    <property type="entry name" value="CAP"/>
    <property type="match status" value="1"/>
</dbReference>